<accession>A0A9Q9B344</accession>
<sequence>MTLELIIIASPGEIEINREYKPPVQLQINRFTRETCAWEYYCNSIFSGVSAYDQKLFARWLRNLPSKHRGLVSRIEVTHTEIEPDDVPNRRKTAAQKRLDQLHRTRQQLYSHVYTRFAQRP</sequence>
<dbReference type="EMBL" id="CP099426">
    <property type="protein sequence ID" value="USW57310.1"/>
    <property type="molecule type" value="Genomic_DNA"/>
</dbReference>
<organism evidence="1 2">
    <name type="scientific">Septoria linicola</name>
    <dbReference type="NCBI Taxonomy" id="215465"/>
    <lineage>
        <taxon>Eukaryota</taxon>
        <taxon>Fungi</taxon>
        <taxon>Dikarya</taxon>
        <taxon>Ascomycota</taxon>
        <taxon>Pezizomycotina</taxon>
        <taxon>Dothideomycetes</taxon>
        <taxon>Dothideomycetidae</taxon>
        <taxon>Mycosphaerellales</taxon>
        <taxon>Mycosphaerellaceae</taxon>
        <taxon>Septoria</taxon>
    </lineage>
</organism>
<evidence type="ECO:0000313" key="1">
    <source>
        <dbReference type="EMBL" id="USW57310.1"/>
    </source>
</evidence>
<dbReference type="Proteomes" id="UP001056384">
    <property type="component" value="Chromosome 9"/>
</dbReference>
<name>A0A9Q9B344_9PEZI</name>
<keyword evidence="2" id="KW-1185">Reference proteome</keyword>
<evidence type="ECO:0000313" key="2">
    <source>
        <dbReference type="Proteomes" id="UP001056384"/>
    </source>
</evidence>
<gene>
    <name evidence="1" type="ORF">Slin15195_G106290</name>
</gene>
<reference evidence="1" key="1">
    <citation type="submission" date="2022-06" db="EMBL/GenBank/DDBJ databases">
        <title>Complete genome sequences of two strains of the flax pathogen Septoria linicola.</title>
        <authorList>
            <person name="Lapalu N."/>
            <person name="Simon A."/>
            <person name="Demenou B."/>
            <person name="Paumier D."/>
            <person name="Guillot M.-P."/>
            <person name="Gout L."/>
            <person name="Valade R."/>
        </authorList>
    </citation>
    <scope>NUCLEOTIDE SEQUENCE</scope>
    <source>
        <strain evidence="1">SE15195</strain>
    </source>
</reference>
<protein>
    <submittedName>
        <fullName evidence="1">Uncharacterized protein</fullName>
    </submittedName>
</protein>
<dbReference type="AlphaFoldDB" id="A0A9Q9B344"/>
<proteinExistence type="predicted"/>